<dbReference type="AlphaFoldDB" id="A0A0S4ITA7"/>
<reference evidence="3" key="1">
    <citation type="submission" date="2015-09" db="EMBL/GenBank/DDBJ databases">
        <authorList>
            <consortium name="Pathogen Informatics"/>
        </authorList>
    </citation>
    <scope>NUCLEOTIDE SEQUENCE [LARGE SCALE GENOMIC DNA]</scope>
    <source>
        <strain evidence="3">Lake Konstanz</strain>
    </source>
</reference>
<evidence type="ECO:0000313" key="2">
    <source>
        <dbReference type="EMBL" id="CUF78957.1"/>
    </source>
</evidence>
<dbReference type="GO" id="GO:0016874">
    <property type="term" value="F:ligase activity"/>
    <property type="evidence" value="ECO:0007669"/>
    <property type="project" value="TreeGrafter"/>
</dbReference>
<gene>
    <name evidence="2" type="ORF">BSAL_65750</name>
</gene>
<sequence length="309" mass="33999">MAYNSTKVDSHDEEDSNDDFVVGVKMKKAPYPWVDDNHHERTSSSWLPRSLRDGILVCIPACALLLLVVLFLPHNCRGGSMSLREQRSSSGCDTAFGSVIGVSAVGSVTAYSNCNSDYISNLSNFVNVTIPGGAGGSVVVPDVYTGMPWQCVEYARRYWATTSPYTLFGSVDGASDIWTSLHHGTFIESSDVVVQFDLQKFENGGVNATSPPQVGDLFIYPIQPGGFPFGHVTVVLNDQLPPTLNNGGNDVTSEVHVGEQNWDSFQWQHAAEGYSRKLQLTYHQLSRRWSVYDPQGKIAGWVRRPSQRS</sequence>
<proteinExistence type="predicted"/>
<dbReference type="PANTHER" id="PTHR30094:SF14">
    <property type="entry name" value="D-ALANYL-GLYCYL ENDOPEPTIDASE-LIKE PROTEIN"/>
    <property type="match status" value="1"/>
</dbReference>
<feature type="transmembrane region" description="Helical" evidence="1">
    <location>
        <begin position="54"/>
        <end position="73"/>
    </location>
</feature>
<protein>
    <submittedName>
        <fullName evidence="2">D-alanyl-glycyl endopeptidase-like protein, putative</fullName>
    </submittedName>
</protein>
<dbReference type="OMA" id="NCNDSYV"/>
<dbReference type="Proteomes" id="UP000051952">
    <property type="component" value="Unassembled WGS sequence"/>
</dbReference>
<dbReference type="Gene3D" id="3.90.1720.10">
    <property type="entry name" value="endopeptidase domain like (from Nostoc punctiforme)"/>
    <property type="match status" value="1"/>
</dbReference>
<evidence type="ECO:0000313" key="3">
    <source>
        <dbReference type="Proteomes" id="UP000051952"/>
    </source>
</evidence>
<dbReference type="InterPro" id="IPR038765">
    <property type="entry name" value="Papain-like_cys_pep_sf"/>
</dbReference>
<keyword evidence="3" id="KW-1185">Reference proteome</keyword>
<dbReference type="SUPFAM" id="SSF54001">
    <property type="entry name" value="Cysteine proteinases"/>
    <property type="match status" value="1"/>
</dbReference>
<evidence type="ECO:0000256" key="1">
    <source>
        <dbReference type="SAM" id="Phobius"/>
    </source>
</evidence>
<dbReference type="EMBL" id="CYKH01000406">
    <property type="protein sequence ID" value="CUF78957.1"/>
    <property type="molecule type" value="Genomic_DNA"/>
</dbReference>
<keyword evidence="1" id="KW-1133">Transmembrane helix</keyword>
<dbReference type="InterPro" id="IPR051705">
    <property type="entry name" value="Gsp_Synthetase/Amidase"/>
</dbReference>
<name>A0A0S4ITA7_BODSA</name>
<organism evidence="2 3">
    <name type="scientific">Bodo saltans</name>
    <name type="common">Flagellated protozoan</name>
    <dbReference type="NCBI Taxonomy" id="75058"/>
    <lineage>
        <taxon>Eukaryota</taxon>
        <taxon>Discoba</taxon>
        <taxon>Euglenozoa</taxon>
        <taxon>Kinetoplastea</taxon>
        <taxon>Metakinetoplastina</taxon>
        <taxon>Eubodonida</taxon>
        <taxon>Bodonidae</taxon>
        <taxon>Bodo</taxon>
    </lineage>
</organism>
<keyword evidence="1" id="KW-0812">Transmembrane</keyword>
<keyword evidence="1" id="KW-0472">Membrane</keyword>
<accession>A0A0S4ITA7</accession>
<dbReference type="PANTHER" id="PTHR30094">
    <property type="entry name" value="BIFUNCTIONAL GLUTATHIONYLSPERMIDINE SYNTHETASE/AMIDASE-RELATED"/>
    <property type="match status" value="1"/>
</dbReference>
<dbReference type="VEuPathDB" id="TriTrypDB:BSAL_65750"/>
<dbReference type="OrthoDB" id="299748at2759"/>